<reference evidence="3" key="1">
    <citation type="submission" date="2023-10" db="EMBL/GenBank/DDBJ databases">
        <title>Genome assembly of Pristionchus species.</title>
        <authorList>
            <person name="Yoshida K."/>
            <person name="Sommer R.J."/>
        </authorList>
    </citation>
    <scope>NUCLEOTIDE SEQUENCE</scope>
    <source>
        <strain evidence="3">RS0144</strain>
    </source>
</reference>
<name>A0AAV5T9I9_9BILA</name>
<keyword evidence="4" id="KW-1185">Reference proteome</keyword>
<feature type="chain" id="PRO_5043316150" evidence="2">
    <location>
        <begin position="31"/>
        <end position="438"/>
    </location>
</feature>
<feature type="compositionally biased region" description="Acidic residues" evidence="1">
    <location>
        <begin position="413"/>
        <end position="422"/>
    </location>
</feature>
<keyword evidence="2" id="KW-0732">Signal</keyword>
<evidence type="ECO:0000256" key="1">
    <source>
        <dbReference type="SAM" id="MobiDB-lite"/>
    </source>
</evidence>
<feature type="compositionally biased region" description="Low complexity" evidence="1">
    <location>
        <begin position="378"/>
        <end position="399"/>
    </location>
</feature>
<dbReference type="Pfam" id="PF25492">
    <property type="entry name" value="DUF7911"/>
    <property type="match status" value="1"/>
</dbReference>
<feature type="non-terminal residue" evidence="3">
    <location>
        <position position="438"/>
    </location>
</feature>
<accession>A0AAV5T9I9</accession>
<feature type="signal peptide" evidence="2">
    <location>
        <begin position="1"/>
        <end position="30"/>
    </location>
</feature>
<comment type="caution">
    <text evidence="3">The sequence shown here is derived from an EMBL/GenBank/DDBJ whole genome shotgun (WGS) entry which is preliminary data.</text>
</comment>
<protein>
    <submittedName>
        <fullName evidence="3">Uncharacterized protein</fullName>
    </submittedName>
</protein>
<organism evidence="3 4">
    <name type="scientific">Pristionchus entomophagus</name>
    <dbReference type="NCBI Taxonomy" id="358040"/>
    <lineage>
        <taxon>Eukaryota</taxon>
        <taxon>Metazoa</taxon>
        <taxon>Ecdysozoa</taxon>
        <taxon>Nematoda</taxon>
        <taxon>Chromadorea</taxon>
        <taxon>Rhabditida</taxon>
        <taxon>Rhabditina</taxon>
        <taxon>Diplogasteromorpha</taxon>
        <taxon>Diplogasteroidea</taxon>
        <taxon>Neodiplogasteridae</taxon>
        <taxon>Pristionchus</taxon>
    </lineage>
</organism>
<evidence type="ECO:0000313" key="3">
    <source>
        <dbReference type="EMBL" id="GMS91597.1"/>
    </source>
</evidence>
<feature type="region of interest" description="Disordered" evidence="1">
    <location>
        <begin position="342"/>
        <end position="422"/>
    </location>
</feature>
<sequence length="438" mass="48976">MQSGSSSDVPFTMSSPFFPLLLLFISPLLGRSEDCGGHNWRRALSQDDFIIYGITQDCQIFFSRSSQLGSLSQIKTDPSNNYCFPNLIQLQLVDNSTLRLLIKQHGNRICVLTINIPPLDILFGPNAFTYSLSSSMPYARCSHAAAPLSLETDLAFADSAYSDVLYFIDPMSSGPRWTARQFMLNENDTLAYLDKFTLHNGDNDGVSPPLANEFVLSLDAEKNFLFKRNRFRRSFSYECAFDLLFRPDLVVFKSSFSSIANSSNERSSWLNSLAVDKEVMIFAETDKQSPVAPTRLYVQSTQGGNEHAHCIGQLPYRVELGLVSLRTLEHIAHKPLPKFGLARNAPPLAFRPRPHGSRPATAPPPHTPVVRQQVVANSQTSSRLTQTTSTTTERTTSTTVVRKRESFQHPVEPPDESEDLTEADAALYDDLEVRIRTL</sequence>
<evidence type="ECO:0000256" key="2">
    <source>
        <dbReference type="SAM" id="SignalP"/>
    </source>
</evidence>
<dbReference type="Proteomes" id="UP001432027">
    <property type="component" value="Unassembled WGS sequence"/>
</dbReference>
<gene>
    <name evidence="3" type="ORF">PENTCL1PPCAC_13772</name>
</gene>
<dbReference type="InterPro" id="IPR057233">
    <property type="entry name" value="DUF7911"/>
</dbReference>
<dbReference type="AlphaFoldDB" id="A0AAV5T9I9"/>
<evidence type="ECO:0000313" key="4">
    <source>
        <dbReference type="Proteomes" id="UP001432027"/>
    </source>
</evidence>
<proteinExistence type="predicted"/>
<dbReference type="EMBL" id="BTSX01000004">
    <property type="protein sequence ID" value="GMS91597.1"/>
    <property type="molecule type" value="Genomic_DNA"/>
</dbReference>